<name>A0ACB5T7W9_AMBMO</name>
<reference evidence="1" key="1">
    <citation type="submission" date="2023-04" db="EMBL/GenBank/DDBJ databases">
        <title>Ambrosiozyma monospora NBRC 10751.</title>
        <authorList>
            <person name="Ichikawa N."/>
            <person name="Sato H."/>
            <person name="Tonouchi N."/>
        </authorList>
    </citation>
    <scope>NUCLEOTIDE SEQUENCE</scope>
    <source>
        <strain evidence="1">NBRC 10751</strain>
    </source>
</reference>
<dbReference type="Proteomes" id="UP001165064">
    <property type="component" value="Unassembled WGS sequence"/>
</dbReference>
<proteinExistence type="predicted"/>
<evidence type="ECO:0000313" key="2">
    <source>
        <dbReference type="Proteomes" id="UP001165064"/>
    </source>
</evidence>
<sequence length="624" mass="71258">MMSLNRAVRSFLIETKTSSARDLLVSTALSSALDVIFSNTIDLDVSRLAFGVILSVFETCFGAEKRYVPDNEEIAIIICRLLPILSDAFNIYMDYCESKSMLQPKRTFTQLFPSTYPFEEYPVDAYVQDVAFCEALMELTVLVCFSCKAVFTVNKAVAYVFIERQTYSGNFSALDCYIGKSSKYGVDSQDLVRDGKNRSVITTEAFRKIIDPKYYPGSKWISMKALANVCVVEVFDVVKDFLFVPAPDHPEFFDTNFWRAFTFCSLETATGKSSSLEHLNSVAKKACYNITGDIRSHLAKTLYAYWNKWGFECTEEEQKRFQVDRVGGFQKFIYVNDDFNMLTGLIRMSLQRNKECSLIASKMIWEILVAEWLEKKDFYSIEREIVSGLYDAFFSAVHYCPGPAEIENIANIASQMRCGLDIEDEVYHPLLALTTTMLEFASTAVHVMSIPHGEEFDDTRMFSKINISSYLMKVDKPELLHSLINEMYETNMAKKNFVQAALSLQLLADTYEWDTSYYLPECKGPVFPSQSEFKRKEELYKLIASNFMKGGNVYHAIDAYNELLDAYRKYNFDLDGLSFCHGELCKAYSAVENTGTLESSFFKVSFIGLGFPVIVRGKEYIYED</sequence>
<organism evidence="1 2">
    <name type="scientific">Ambrosiozyma monospora</name>
    <name type="common">Yeast</name>
    <name type="synonym">Endomycopsis monosporus</name>
    <dbReference type="NCBI Taxonomy" id="43982"/>
    <lineage>
        <taxon>Eukaryota</taxon>
        <taxon>Fungi</taxon>
        <taxon>Dikarya</taxon>
        <taxon>Ascomycota</taxon>
        <taxon>Saccharomycotina</taxon>
        <taxon>Pichiomycetes</taxon>
        <taxon>Pichiales</taxon>
        <taxon>Pichiaceae</taxon>
        <taxon>Ambrosiozyma</taxon>
    </lineage>
</organism>
<protein>
    <submittedName>
        <fullName evidence="1">Unnamed protein product</fullName>
    </submittedName>
</protein>
<gene>
    <name evidence="1" type="ORF">Amon02_000588700</name>
</gene>
<accession>A0ACB5T7W9</accession>
<evidence type="ECO:0000313" key="1">
    <source>
        <dbReference type="EMBL" id="GME82994.1"/>
    </source>
</evidence>
<comment type="caution">
    <text evidence="1">The sequence shown here is derived from an EMBL/GenBank/DDBJ whole genome shotgun (WGS) entry which is preliminary data.</text>
</comment>
<dbReference type="EMBL" id="BSXS01004442">
    <property type="protein sequence ID" value="GME82994.1"/>
    <property type="molecule type" value="Genomic_DNA"/>
</dbReference>
<keyword evidence="2" id="KW-1185">Reference proteome</keyword>